<reference evidence="3" key="1">
    <citation type="submission" date="2017-09" db="EMBL/GenBank/DDBJ databases">
        <title>Depth-based differentiation of microbial function through sediment-hosted aquifers and enrichment of novel symbionts in the deep terrestrial subsurface.</title>
        <authorList>
            <person name="Probst A.J."/>
            <person name="Ladd B."/>
            <person name="Jarett J.K."/>
            <person name="Geller-Mcgrath D.E."/>
            <person name="Sieber C.M.K."/>
            <person name="Emerson J.B."/>
            <person name="Anantharaman K."/>
            <person name="Thomas B.C."/>
            <person name="Malmstrom R."/>
            <person name="Stieglmeier M."/>
            <person name="Klingl A."/>
            <person name="Woyke T."/>
            <person name="Ryan C.M."/>
            <person name="Banfield J.F."/>
        </authorList>
    </citation>
    <scope>NUCLEOTIDE SEQUENCE [LARGE SCALE GENOMIC DNA]</scope>
</reference>
<name>A0A2M6R988_9BACT</name>
<organism evidence="2 3">
    <name type="scientific">Candidatus Berkelbacteria bacterium CG10_big_fil_rev_8_21_14_0_10_43_14</name>
    <dbReference type="NCBI Taxonomy" id="1974515"/>
    <lineage>
        <taxon>Bacteria</taxon>
        <taxon>Candidatus Berkelbacteria</taxon>
    </lineage>
</organism>
<dbReference type="Pfam" id="PF05239">
    <property type="entry name" value="PRC"/>
    <property type="match status" value="1"/>
</dbReference>
<evidence type="ECO:0000313" key="3">
    <source>
        <dbReference type="Proteomes" id="UP000231162"/>
    </source>
</evidence>
<protein>
    <recommendedName>
        <fullName evidence="1">PRC-barrel domain-containing protein</fullName>
    </recommendedName>
</protein>
<dbReference type="InterPro" id="IPR011033">
    <property type="entry name" value="PRC_barrel-like_sf"/>
</dbReference>
<dbReference type="SUPFAM" id="SSF50346">
    <property type="entry name" value="PRC-barrel domain"/>
    <property type="match status" value="2"/>
</dbReference>
<accession>A0A2M6R988</accession>
<gene>
    <name evidence="2" type="ORF">COT79_03630</name>
</gene>
<dbReference type="Gene3D" id="2.30.30.240">
    <property type="entry name" value="PRC-barrel domain"/>
    <property type="match status" value="2"/>
</dbReference>
<evidence type="ECO:0000259" key="1">
    <source>
        <dbReference type="Pfam" id="PF05239"/>
    </source>
</evidence>
<proteinExistence type="predicted"/>
<dbReference type="EMBL" id="PEZX01000045">
    <property type="protein sequence ID" value="PIS06630.1"/>
    <property type="molecule type" value="Genomic_DNA"/>
</dbReference>
<dbReference type="Proteomes" id="UP000231162">
    <property type="component" value="Unassembled WGS sequence"/>
</dbReference>
<evidence type="ECO:0000313" key="2">
    <source>
        <dbReference type="EMBL" id="PIS06630.1"/>
    </source>
</evidence>
<dbReference type="InterPro" id="IPR027275">
    <property type="entry name" value="PRC-brl_dom"/>
</dbReference>
<comment type="caution">
    <text evidence="2">The sequence shown here is derived from an EMBL/GenBank/DDBJ whole genome shotgun (WGS) entry which is preliminary data.</text>
</comment>
<dbReference type="AlphaFoldDB" id="A0A2M6R988"/>
<feature type="domain" description="PRC-barrel" evidence="1">
    <location>
        <begin position="94"/>
        <end position="155"/>
    </location>
</feature>
<sequence>MPQLILASSLIHLPIASLKQEERVGAVAQLLIDDESCKILGLLVSTGFARDCKFIAFDDITSLDSSGVIIKSSNDIGDINDVVRARSAYKKRINLVGMRVRTESKKNLGKVYDYAVSMTYGLVMQLMVSSMFHNRIIPRSKIVSITKKSIIVEDDSLADALVAPEAA</sequence>